<dbReference type="GO" id="GO:0005789">
    <property type="term" value="C:endoplasmic reticulum membrane"/>
    <property type="evidence" value="ECO:0007669"/>
    <property type="project" value="UniProtKB-SubCell"/>
</dbReference>
<keyword evidence="2 15" id="KW-0645">Protease</keyword>
<comment type="function">
    <text evidence="15">Proteolytically removes the C-terminal three residues of farnesylated proteins.</text>
</comment>
<dbReference type="Proteomes" id="UP000593572">
    <property type="component" value="Unassembled WGS sequence"/>
</dbReference>
<dbReference type="EMBL" id="JABEZX010000007">
    <property type="protein sequence ID" value="MBA0560015.1"/>
    <property type="molecule type" value="Genomic_DNA"/>
</dbReference>
<evidence type="ECO:0000256" key="14">
    <source>
        <dbReference type="PIRSR" id="PIRSR627057-2"/>
    </source>
</evidence>
<evidence type="ECO:0000256" key="8">
    <source>
        <dbReference type="ARBA" id="ARBA00022989"/>
    </source>
</evidence>
<dbReference type="AlphaFoldDB" id="A0A7J8M5Q5"/>
<evidence type="ECO:0000256" key="9">
    <source>
        <dbReference type="ARBA" id="ARBA00023049"/>
    </source>
</evidence>
<keyword evidence="8 15" id="KW-1133">Transmembrane helix</keyword>
<feature type="active site" description="Proton donor" evidence="13">
    <location>
        <position position="215"/>
    </location>
</feature>
<dbReference type="CDD" id="cd07343">
    <property type="entry name" value="M48A_Zmpste24p_like"/>
    <property type="match status" value="1"/>
</dbReference>
<dbReference type="GO" id="GO:0004222">
    <property type="term" value="F:metalloendopeptidase activity"/>
    <property type="evidence" value="ECO:0007669"/>
    <property type="project" value="UniProtKB-UniRule"/>
</dbReference>
<keyword evidence="3 15" id="KW-0812">Transmembrane</keyword>
<evidence type="ECO:0000256" key="7">
    <source>
        <dbReference type="ARBA" id="ARBA00022833"/>
    </source>
</evidence>
<evidence type="ECO:0000313" key="18">
    <source>
        <dbReference type="EMBL" id="MBA0560015.1"/>
    </source>
</evidence>
<feature type="domain" description="CAAX prenyl protease 1 N-terminal" evidence="17">
    <location>
        <begin position="1"/>
        <end position="68"/>
    </location>
</feature>
<evidence type="ECO:0000256" key="11">
    <source>
        <dbReference type="ARBA" id="ARBA00044456"/>
    </source>
</evidence>
<protein>
    <recommendedName>
        <fullName evidence="15">CAAX prenyl protease</fullName>
        <ecNumber evidence="15">3.4.24.84</ecNumber>
    </recommendedName>
</protein>
<dbReference type="EC" id="3.4.24.84" evidence="15"/>
<feature type="transmembrane region" description="Helical" evidence="15">
    <location>
        <begin position="153"/>
        <end position="173"/>
    </location>
</feature>
<evidence type="ECO:0000313" key="19">
    <source>
        <dbReference type="Proteomes" id="UP000593572"/>
    </source>
</evidence>
<keyword evidence="10 15" id="KW-0472">Membrane</keyword>
<evidence type="ECO:0000259" key="16">
    <source>
        <dbReference type="Pfam" id="PF01435"/>
    </source>
</evidence>
<proteinExistence type="inferred from homology"/>
<dbReference type="PANTHER" id="PTHR10120">
    <property type="entry name" value="CAAX PRENYL PROTEASE 1"/>
    <property type="match status" value="1"/>
</dbReference>
<dbReference type="InterPro" id="IPR001915">
    <property type="entry name" value="Peptidase_M48"/>
</dbReference>
<feature type="binding site" evidence="14">
    <location>
        <position position="142"/>
    </location>
    <ligand>
        <name>Zn(2+)</name>
        <dbReference type="ChEBI" id="CHEBI:29105"/>
        <note>catalytic</note>
    </ligand>
</feature>
<keyword evidence="4 14" id="KW-0479">Metal-binding</keyword>
<dbReference type="InterPro" id="IPR032456">
    <property type="entry name" value="Peptidase_M48_N"/>
</dbReference>
<dbReference type="InterPro" id="IPR027057">
    <property type="entry name" value="CAXX_Prtase_1"/>
</dbReference>
<feature type="transmembrane region" description="Helical" evidence="15">
    <location>
        <begin position="6"/>
        <end position="32"/>
    </location>
</feature>
<keyword evidence="5 15" id="KW-0378">Hydrolase</keyword>
<dbReference type="Pfam" id="PF16491">
    <property type="entry name" value="Peptidase_M48_N"/>
    <property type="match status" value="1"/>
</dbReference>
<keyword evidence="7 14" id="KW-0862">Zinc</keyword>
<comment type="caution">
    <text evidence="15">Lacks conserved residue(s) required for the propagation of feature annotation.</text>
</comment>
<gene>
    <name evidence="18" type="ORF">Golob_016941</name>
</gene>
<sequence length="273" mass="30946">QTIWLFFRDLIKGICLAIVLGPPIVSAIIVIVQNGGPYLAIYLWAFMFVLSLVMMTIYPVLIAPLFNKFTPLPEGELRLKIEKLASSLKFPLKKLFVVDGSTRSSHSNAYMYGFFKNKRIVLYDTLIQQCKNDEEIVAVIAHELGHWKLNHTMYSFIAVQILTFLQFGGYTLVRNSTDLFRSFGFDTQPHTVIPLQHLVSFGLNLVSRSFEFQADAFAKKLGYGSALRAGLVKLQEENLSAMNTDPWYSAYHYSHPPLVERLAAIDAADKKEE</sequence>
<evidence type="ECO:0000256" key="3">
    <source>
        <dbReference type="ARBA" id="ARBA00022692"/>
    </source>
</evidence>
<evidence type="ECO:0000256" key="4">
    <source>
        <dbReference type="ARBA" id="ARBA00022723"/>
    </source>
</evidence>
<accession>A0A7J8M5Q5</accession>
<keyword evidence="19" id="KW-1185">Reference proteome</keyword>
<evidence type="ECO:0000256" key="13">
    <source>
        <dbReference type="PIRSR" id="PIRSR627057-1"/>
    </source>
</evidence>
<evidence type="ECO:0000256" key="10">
    <source>
        <dbReference type="ARBA" id="ARBA00023136"/>
    </source>
</evidence>
<feature type="binding site" evidence="14">
    <location>
        <position position="211"/>
    </location>
    <ligand>
        <name>Zn(2+)</name>
        <dbReference type="ChEBI" id="CHEBI:29105"/>
        <note>catalytic</note>
    </ligand>
</feature>
<comment type="caution">
    <text evidence="18">The sequence shown here is derived from an EMBL/GenBank/DDBJ whole genome shotgun (WGS) entry which is preliminary data.</text>
</comment>
<dbReference type="FunFam" id="3.30.2010.10:FF:000005">
    <property type="entry name" value="CAAX prenyl protease"/>
    <property type="match status" value="1"/>
</dbReference>
<reference evidence="18 19" key="1">
    <citation type="journal article" date="2019" name="Genome Biol. Evol.">
        <title>Insights into the evolution of the New World diploid cottons (Gossypium, subgenus Houzingenia) based on genome sequencing.</title>
        <authorList>
            <person name="Grover C.E."/>
            <person name="Arick M.A. 2nd"/>
            <person name="Thrash A."/>
            <person name="Conover J.L."/>
            <person name="Sanders W.S."/>
            <person name="Peterson D.G."/>
            <person name="Frelichowski J.E."/>
            <person name="Scheffler J.A."/>
            <person name="Scheffler B.E."/>
            <person name="Wendel J.F."/>
        </authorList>
    </citation>
    <scope>NUCLEOTIDE SEQUENCE [LARGE SCALE GENOMIC DNA]</scope>
    <source>
        <strain evidence="18">157</strain>
        <tissue evidence="18">Leaf</tissue>
    </source>
</reference>
<dbReference type="Gene3D" id="3.30.2010.10">
    <property type="entry name" value="Metalloproteases ('zincins'), catalytic domain"/>
    <property type="match status" value="1"/>
</dbReference>
<evidence type="ECO:0000256" key="5">
    <source>
        <dbReference type="ARBA" id="ARBA00022801"/>
    </source>
</evidence>
<evidence type="ECO:0000256" key="6">
    <source>
        <dbReference type="ARBA" id="ARBA00022824"/>
    </source>
</evidence>
<comment type="cofactor">
    <cofactor evidence="14 15">
        <name>Zn(2+)</name>
        <dbReference type="ChEBI" id="CHEBI:29105"/>
    </cofactor>
    <text evidence="14 15">Binds 1 zinc ion per subunit.</text>
</comment>
<dbReference type="GO" id="GO:0046872">
    <property type="term" value="F:metal ion binding"/>
    <property type="evidence" value="ECO:0007669"/>
    <property type="project" value="UniProtKB-UniRule"/>
</dbReference>
<dbReference type="Pfam" id="PF01435">
    <property type="entry name" value="Peptidase_M48"/>
    <property type="match status" value="1"/>
</dbReference>
<name>A0A7J8M5Q5_9ROSI</name>
<organism evidence="18 19">
    <name type="scientific">Gossypium lobatum</name>
    <dbReference type="NCBI Taxonomy" id="34289"/>
    <lineage>
        <taxon>Eukaryota</taxon>
        <taxon>Viridiplantae</taxon>
        <taxon>Streptophyta</taxon>
        <taxon>Embryophyta</taxon>
        <taxon>Tracheophyta</taxon>
        <taxon>Spermatophyta</taxon>
        <taxon>Magnoliopsida</taxon>
        <taxon>eudicotyledons</taxon>
        <taxon>Gunneridae</taxon>
        <taxon>Pentapetalae</taxon>
        <taxon>rosids</taxon>
        <taxon>malvids</taxon>
        <taxon>Malvales</taxon>
        <taxon>Malvaceae</taxon>
        <taxon>Malvoideae</taxon>
        <taxon>Gossypium</taxon>
    </lineage>
</organism>
<feature type="domain" description="Peptidase M48" evidence="16">
    <location>
        <begin position="72"/>
        <end position="267"/>
    </location>
</feature>
<keyword evidence="9 15" id="KW-0482">Metalloprotease</keyword>
<comment type="catalytic activity">
    <reaction evidence="11 15">
        <text>Hydrolyzes the peptide bond -P2-(S-farnesyl or geranylgeranyl)C-P1'-P2'-P3'-COOH where P1' and P2' are amino acids with aliphatic side chains and P3' is any C-terminal residue.</text>
        <dbReference type="EC" id="3.4.24.84"/>
    </reaction>
</comment>
<evidence type="ECO:0000256" key="2">
    <source>
        <dbReference type="ARBA" id="ARBA00022670"/>
    </source>
</evidence>
<evidence type="ECO:0000256" key="1">
    <source>
        <dbReference type="ARBA" id="ARBA00004477"/>
    </source>
</evidence>
<evidence type="ECO:0000259" key="17">
    <source>
        <dbReference type="Pfam" id="PF16491"/>
    </source>
</evidence>
<comment type="similarity">
    <text evidence="12 15">Belongs to the peptidase M48A family.</text>
</comment>
<feature type="non-terminal residue" evidence="18">
    <location>
        <position position="273"/>
    </location>
</feature>
<keyword evidence="6 15" id="KW-0256">Endoplasmic reticulum</keyword>
<comment type="subcellular location">
    <subcellularLocation>
        <location evidence="1 15">Endoplasmic reticulum membrane</location>
        <topology evidence="1 15">Multi-pass membrane protein</topology>
    </subcellularLocation>
</comment>
<feature type="transmembrane region" description="Helical" evidence="15">
    <location>
        <begin position="39"/>
        <end position="61"/>
    </location>
</feature>
<dbReference type="GO" id="GO:0071586">
    <property type="term" value="P:CAAX-box protein processing"/>
    <property type="evidence" value="ECO:0007669"/>
    <property type="project" value="UniProtKB-UniRule"/>
</dbReference>
<evidence type="ECO:0000256" key="15">
    <source>
        <dbReference type="RuleBase" id="RU366005"/>
    </source>
</evidence>
<feature type="active site" evidence="13">
    <location>
        <position position="143"/>
    </location>
</feature>
<feature type="binding site" evidence="14">
    <location>
        <position position="146"/>
    </location>
    <ligand>
        <name>Zn(2+)</name>
        <dbReference type="ChEBI" id="CHEBI:29105"/>
        <note>catalytic</note>
    </ligand>
</feature>
<evidence type="ECO:0000256" key="12">
    <source>
        <dbReference type="ARBA" id="ARBA00060927"/>
    </source>
</evidence>